<dbReference type="GO" id="GO:0009882">
    <property type="term" value="F:blue light photoreceptor activity"/>
    <property type="evidence" value="ECO:0007669"/>
    <property type="project" value="InterPro"/>
</dbReference>
<dbReference type="SMART" id="SM01034">
    <property type="entry name" value="BLUF"/>
    <property type="match status" value="1"/>
</dbReference>
<accession>A0A017HTA5</accession>
<dbReference type="Pfam" id="PF04940">
    <property type="entry name" value="BLUF"/>
    <property type="match status" value="1"/>
</dbReference>
<dbReference type="AlphaFoldDB" id="A0A017HTA5"/>
<dbReference type="InterPro" id="IPR007024">
    <property type="entry name" value="BLUF_domain"/>
</dbReference>
<evidence type="ECO:0000313" key="2">
    <source>
        <dbReference type="EMBL" id="EYD77742.1"/>
    </source>
</evidence>
<feature type="domain" description="BLUF" evidence="1">
    <location>
        <begin position="3"/>
        <end position="93"/>
    </location>
</feature>
<dbReference type="STRING" id="442562.Rumeso_00700"/>
<dbReference type="Gene3D" id="3.30.70.100">
    <property type="match status" value="1"/>
</dbReference>
<dbReference type="Proteomes" id="UP000019666">
    <property type="component" value="Unassembled WGS sequence"/>
</dbReference>
<sequence>MGPTRLIYSSRRIDRAPETLNAILQTSRRNNLRDDITGVLIVSEQNFVQLLEGDRARVGWCLSRIMQDPSHDDIQIVSTNTVPYRLFPEWSMHLVETAGLRPKTLERYLIDGAFQPSLMSQVTIEDLCRMLSAETSQAGKRDLRQQLGGAQDA</sequence>
<dbReference type="GO" id="GO:0071949">
    <property type="term" value="F:FAD binding"/>
    <property type="evidence" value="ECO:0007669"/>
    <property type="project" value="InterPro"/>
</dbReference>
<dbReference type="EMBL" id="AOSK01000023">
    <property type="protein sequence ID" value="EYD77742.1"/>
    <property type="molecule type" value="Genomic_DNA"/>
</dbReference>
<comment type="caution">
    <text evidence="2">The sequence shown here is derived from an EMBL/GenBank/DDBJ whole genome shotgun (WGS) entry which is preliminary data.</text>
</comment>
<protein>
    <submittedName>
        <fullName evidence="2">Putative activator of photopigment and puc with BLUF domain protein</fullName>
    </submittedName>
</protein>
<evidence type="ECO:0000313" key="3">
    <source>
        <dbReference type="Proteomes" id="UP000019666"/>
    </source>
</evidence>
<reference evidence="2 3" key="1">
    <citation type="submission" date="2013-02" db="EMBL/GenBank/DDBJ databases">
        <authorList>
            <person name="Fiebig A."/>
            <person name="Goeker M."/>
            <person name="Klenk H.-P.P."/>
        </authorList>
    </citation>
    <scope>NUCLEOTIDE SEQUENCE [LARGE SCALE GENOMIC DNA]</scope>
    <source>
        <strain evidence="2 3">DSM 19309</strain>
    </source>
</reference>
<gene>
    <name evidence="2" type="ORF">Rumeso_00700</name>
</gene>
<proteinExistence type="predicted"/>
<dbReference type="HOGENOM" id="CLU_097099_1_1_5"/>
<name>A0A017HTA5_9RHOB</name>
<keyword evidence="3" id="KW-1185">Reference proteome</keyword>
<dbReference type="InterPro" id="IPR036046">
    <property type="entry name" value="Acylphosphatase-like_dom_sf"/>
</dbReference>
<dbReference type="SUPFAM" id="SSF54975">
    <property type="entry name" value="Acylphosphatase/BLUF domain-like"/>
    <property type="match status" value="1"/>
</dbReference>
<dbReference type="PROSITE" id="PS50925">
    <property type="entry name" value="BLUF"/>
    <property type="match status" value="1"/>
</dbReference>
<organism evidence="2 3">
    <name type="scientific">Rubellimicrobium mesophilum DSM 19309</name>
    <dbReference type="NCBI Taxonomy" id="442562"/>
    <lineage>
        <taxon>Bacteria</taxon>
        <taxon>Pseudomonadati</taxon>
        <taxon>Pseudomonadota</taxon>
        <taxon>Alphaproteobacteria</taxon>
        <taxon>Rhodobacterales</taxon>
        <taxon>Roseobacteraceae</taxon>
        <taxon>Rubellimicrobium</taxon>
    </lineage>
</organism>
<dbReference type="RefSeq" id="WP_051521368.1">
    <property type="nucleotide sequence ID" value="NZ_KK088584.1"/>
</dbReference>
<evidence type="ECO:0000259" key="1">
    <source>
        <dbReference type="PROSITE" id="PS50925"/>
    </source>
</evidence>